<protein>
    <recommendedName>
        <fullName evidence="2">precorrin-2 dehydrogenase</fullName>
        <ecNumber evidence="2">1.3.1.76</ecNumber>
    </recommendedName>
</protein>
<evidence type="ECO:0000313" key="7">
    <source>
        <dbReference type="EMBL" id="GBU05599.1"/>
    </source>
</evidence>
<evidence type="ECO:0000313" key="9">
    <source>
        <dbReference type="Proteomes" id="UP000294613"/>
    </source>
</evidence>
<dbReference type="Gene3D" id="3.40.50.720">
    <property type="entry name" value="NAD(P)-binding Rossmann-like Domain"/>
    <property type="match status" value="1"/>
</dbReference>
<reference evidence="8 9" key="2">
    <citation type="submission" date="2019-03" db="EMBL/GenBank/DDBJ databases">
        <title>Genomic Encyclopedia of Type Strains, Phase IV (KMG-IV): sequencing the most valuable type-strain genomes for metagenomic binning, comparative biology and taxonomic classification.</title>
        <authorList>
            <person name="Goeker M."/>
        </authorList>
    </citation>
    <scope>NUCLEOTIDE SEQUENCE [LARGE SCALE GENOMIC DNA]</scope>
    <source>
        <strain evidence="8 9">DSM 103426</strain>
    </source>
</reference>
<dbReference type="AlphaFoldDB" id="A0A4R3JNV7"/>
<proteinExistence type="predicted"/>
<dbReference type="GO" id="GO:0004325">
    <property type="term" value="F:ferrochelatase activity"/>
    <property type="evidence" value="ECO:0007669"/>
    <property type="project" value="InterPro"/>
</dbReference>
<dbReference type="NCBIfam" id="TIGR01470">
    <property type="entry name" value="cysG_Nterm"/>
    <property type="match status" value="1"/>
</dbReference>
<organism evidence="8 9">
    <name type="scientific">Faecalimonas umbilicata</name>
    <dbReference type="NCBI Taxonomy" id="1912855"/>
    <lineage>
        <taxon>Bacteria</taxon>
        <taxon>Bacillati</taxon>
        <taxon>Bacillota</taxon>
        <taxon>Clostridia</taxon>
        <taxon>Lachnospirales</taxon>
        <taxon>Lachnospiraceae</taxon>
        <taxon>Faecalimonas</taxon>
    </lineage>
</organism>
<evidence type="ECO:0000256" key="1">
    <source>
        <dbReference type="ARBA" id="ARBA00005010"/>
    </source>
</evidence>
<evidence type="ECO:0000256" key="5">
    <source>
        <dbReference type="ARBA" id="ARBA00023244"/>
    </source>
</evidence>
<keyword evidence="5" id="KW-0627">Porphyrin biosynthesis</keyword>
<keyword evidence="4" id="KW-0520">NAD</keyword>
<reference evidence="7 10" key="1">
    <citation type="journal article" date="2018" name="Int. J. Syst. Evol. Microbiol.">
        <title>Draft Genome Sequence of Faecalimonas umbilicata JCM 30896T, an Acetate-Producing Bacterium Isolated from Human Feces.</title>
        <authorList>
            <person name="Sakamoto M."/>
            <person name="Ikeyama N."/>
            <person name="Yuki M."/>
            <person name="Ohkuma M."/>
        </authorList>
    </citation>
    <scope>NUCLEOTIDE SEQUENCE [LARGE SCALE GENOMIC DNA]</scope>
    <source>
        <strain evidence="7 10">EGH7</strain>
    </source>
</reference>
<sequence>MSYFPMFIDIEGKHILVVGAGKIALRRVQTLLQFRARIKVIAKEIPKEQKEAFHLLVSEGKIVLEEKAFEESDLTEAFFLVLAATNVKKLNHEICMLCRKRKILANTATDRTDCDFYFPAVAVQEELVVGITGDGSDHRKVAETAARIRKVLEMEHEEKNQSRQ</sequence>
<dbReference type="EMBL" id="SLZV01000011">
    <property type="protein sequence ID" value="TCS68113.1"/>
    <property type="molecule type" value="Genomic_DNA"/>
</dbReference>
<dbReference type="GO" id="GO:0043115">
    <property type="term" value="F:precorrin-2 dehydrogenase activity"/>
    <property type="evidence" value="ECO:0007669"/>
    <property type="project" value="UniProtKB-EC"/>
</dbReference>
<comment type="pathway">
    <text evidence="1">Porphyrin-containing compound metabolism; siroheme biosynthesis; sirohydrochlorin from precorrin-2: step 1/1.</text>
</comment>
<evidence type="ECO:0000256" key="3">
    <source>
        <dbReference type="ARBA" id="ARBA00023002"/>
    </source>
</evidence>
<evidence type="ECO:0000313" key="10">
    <source>
        <dbReference type="Proteomes" id="UP000702954"/>
    </source>
</evidence>
<dbReference type="InterPro" id="IPR036291">
    <property type="entry name" value="NAD(P)-bd_dom_sf"/>
</dbReference>
<keyword evidence="10" id="KW-1185">Reference proteome</keyword>
<dbReference type="Pfam" id="PF13241">
    <property type="entry name" value="NAD_binding_7"/>
    <property type="match status" value="1"/>
</dbReference>
<name>A0A4R3JNV7_9FIRM</name>
<dbReference type="EMBL" id="BHEO01000008">
    <property type="protein sequence ID" value="GBU05599.1"/>
    <property type="molecule type" value="Genomic_DNA"/>
</dbReference>
<dbReference type="Proteomes" id="UP000294613">
    <property type="component" value="Unassembled WGS sequence"/>
</dbReference>
<dbReference type="InterPro" id="IPR028161">
    <property type="entry name" value="Met8-like"/>
</dbReference>
<dbReference type="SUPFAM" id="SSF51735">
    <property type="entry name" value="NAD(P)-binding Rossmann-fold domains"/>
    <property type="match status" value="1"/>
</dbReference>
<dbReference type="RefSeq" id="WP_116441897.1">
    <property type="nucleotide sequence ID" value="NZ_BHEO01000008.1"/>
</dbReference>
<evidence type="ECO:0000313" key="8">
    <source>
        <dbReference type="EMBL" id="TCS68113.1"/>
    </source>
</evidence>
<accession>A0A4R3JNV7</accession>
<comment type="caution">
    <text evidence="8">The sequence shown here is derived from an EMBL/GenBank/DDBJ whole genome shotgun (WGS) entry which is preliminary data.</text>
</comment>
<dbReference type="InterPro" id="IPR006367">
    <property type="entry name" value="Sirohaem_synthase_N"/>
</dbReference>
<evidence type="ECO:0000256" key="4">
    <source>
        <dbReference type="ARBA" id="ARBA00023027"/>
    </source>
</evidence>
<evidence type="ECO:0000256" key="6">
    <source>
        <dbReference type="ARBA" id="ARBA00047561"/>
    </source>
</evidence>
<keyword evidence="3" id="KW-0560">Oxidoreductase</keyword>
<gene>
    <name evidence="8" type="ORF">EDD74_11158</name>
    <name evidence="7" type="ORF">FAEUMB_21400</name>
</gene>
<dbReference type="Proteomes" id="UP000702954">
    <property type="component" value="Unassembled WGS sequence"/>
</dbReference>
<dbReference type="PANTHER" id="PTHR35330">
    <property type="entry name" value="SIROHEME BIOSYNTHESIS PROTEIN MET8"/>
    <property type="match status" value="1"/>
</dbReference>
<comment type="catalytic activity">
    <reaction evidence="6">
        <text>precorrin-2 + NAD(+) = sirohydrochlorin + NADH + 2 H(+)</text>
        <dbReference type="Rhea" id="RHEA:15613"/>
        <dbReference type="ChEBI" id="CHEBI:15378"/>
        <dbReference type="ChEBI" id="CHEBI:57540"/>
        <dbReference type="ChEBI" id="CHEBI:57945"/>
        <dbReference type="ChEBI" id="CHEBI:58351"/>
        <dbReference type="ChEBI" id="CHEBI:58827"/>
        <dbReference type="EC" id="1.3.1.76"/>
    </reaction>
</comment>
<dbReference type="UniPathway" id="UPA00262">
    <property type="reaction ID" value="UER00222"/>
</dbReference>
<dbReference type="PANTHER" id="PTHR35330:SF1">
    <property type="entry name" value="SIROHEME BIOSYNTHESIS PROTEIN MET8"/>
    <property type="match status" value="1"/>
</dbReference>
<evidence type="ECO:0000256" key="2">
    <source>
        <dbReference type="ARBA" id="ARBA00012400"/>
    </source>
</evidence>
<dbReference type="EC" id="1.3.1.76" evidence="2"/>
<dbReference type="GO" id="GO:0019354">
    <property type="term" value="P:siroheme biosynthetic process"/>
    <property type="evidence" value="ECO:0007669"/>
    <property type="project" value="UniProtKB-UniPathway"/>
</dbReference>